<evidence type="ECO:0000256" key="2">
    <source>
        <dbReference type="ARBA" id="ARBA00022723"/>
    </source>
</evidence>
<sequence length="161" mass="18521">MSCVIKDKKSRKIIVDVQMAPNKLFPLEVSNALVVKENSECKLWHLRYGHLNIKGLKLLSQKEMVFGLPKIESLDLCEGCIFGKQCKKPFLVGNSRRASECLGLIHADICGPMETESLGGSLYFLLFTDDYSRMSWMYFLHFKSEAFETFKKFKALIEKQR</sequence>
<keyword evidence="8" id="KW-0808">Transferase</keyword>
<evidence type="ECO:0000256" key="5">
    <source>
        <dbReference type="ARBA" id="ARBA00022842"/>
    </source>
</evidence>
<evidence type="ECO:0000313" key="12">
    <source>
        <dbReference type="Proteomes" id="UP000325315"/>
    </source>
</evidence>
<evidence type="ECO:0000256" key="4">
    <source>
        <dbReference type="ARBA" id="ARBA00022801"/>
    </source>
</evidence>
<keyword evidence="9" id="KW-0233">DNA recombination</keyword>
<evidence type="ECO:0000259" key="10">
    <source>
        <dbReference type="Pfam" id="PF13976"/>
    </source>
</evidence>
<evidence type="ECO:0000313" key="11">
    <source>
        <dbReference type="EMBL" id="KAA3475371.1"/>
    </source>
</evidence>
<dbReference type="InterPro" id="IPR036397">
    <property type="entry name" value="RNaseH_sf"/>
</dbReference>
<organism evidence="11 12">
    <name type="scientific">Gossypium australe</name>
    <dbReference type="NCBI Taxonomy" id="47621"/>
    <lineage>
        <taxon>Eukaryota</taxon>
        <taxon>Viridiplantae</taxon>
        <taxon>Streptophyta</taxon>
        <taxon>Embryophyta</taxon>
        <taxon>Tracheophyta</taxon>
        <taxon>Spermatophyta</taxon>
        <taxon>Magnoliopsida</taxon>
        <taxon>eudicotyledons</taxon>
        <taxon>Gunneridae</taxon>
        <taxon>Pentapetalae</taxon>
        <taxon>rosids</taxon>
        <taxon>malvids</taxon>
        <taxon>Malvales</taxon>
        <taxon>Malvaceae</taxon>
        <taxon>Malvoideae</taxon>
        <taxon>Gossypium</taxon>
    </lineage>
</organism>
<dbReference type="InterPro" id="IPR039537">
    <property type="entry name" value="Retrotran_Ty1/copia-like"/>
</dbReference>
<keyword evidence="6" id="KW-0229">DNA integration</keyword>
<dbReference type="Pfam" id="PF13976">
    <property type="entry name" value="gag_pre-integrs"/>
    <property type="match status" value="1"/>
</dbReference>
<dbReference type="GO" id="GO:0046872">
    <property type="term" value="F:metal ion binding"/>
    <property type="evidence" value="ECO:0007669"/>
    <property type="project" value="UniProtKB-KW"/>
</dbReference>
<keyword evidence="1" id="KW-0540">Nuclease</keyword>
<protein>
    <submittedName>
        <fullName evidence="11">Retrovirus-related Pol polyprotein from transposon TNT 1-94</fullName>
    </submittedName>
</protein>
<feature type="domain" description="GAG-pre-integrase" evidence="10">
    <location>
        <begin position="29"/>
        <end position="85"/>
    </location>
</feature>
<keyword evidence="12" id="KW-1185">Reference proteome</keyword>
<gene>
    <name evidence="11" type="ORF">EPI10_025560</name>
</gene>
<keyword evidence="5" id="KW-0460">Magnesium</keyword>
<dbReference type="EMBL" id="SMMG02000005">
    <property type="protein sequence ID" value="KAA3475371.1"/>
    <property type="molecule type" value="Genomic_DNA"/>
</dbReference>
<dbReference type="GO" id="GO:0003964">
    <property type="term" value="F:RNA-directed DNA polymerase activity"/>
    <property type="evidence" value="ECO:0007669"/>
    <property type="project" value="UniProtKB-KW"/>
</dbReference>
<dbReference type="InterPro" id="IPR025724">
    <property type="entry name" value="GAG-pre-integrase_dom"/>
</dbReference>
<dbReference type="GO" id="GO:0004519">
    <property type="term" value="F:endonuclease activity"/>
    <property type="evidence" value="ECO:0007669"/>
    <property type="project" value="UniProtKB-KW"/>
</dbReference>
<keyword evidence="8" id="KW-0239">DNA-directed DNA polymerase</keyword>
<dbReference type="SUPFAM" id="SSF53098">
    <property type="entry name" value="Ribonuclease H-like"/>
    <property type="match status" value="1"/>
</dbReference>
<reference evidence="12" key="1">
    <citation type="journal article" date="2019" name="Plant Biotechnol. J.">
        <title>Genome sequencing of the Australian wild diploid species Gossypium australe highlights disease resistance and delayed gland morphogenesis.</title>
        <authorList>
            <person name="Cai Y."/>
            <person name="Cai X."/>
            <person name="Wang Q."/>
            <person name="Wang P."/>
            <person name="Zhang Y."/>
            <person name="Cai C."/>
            <person name="Xu Y."/>
            <person name="Wang K."/>
            <person name="Zhou Z."/>
            <person name="Wang C."/>
            <person name="Geng S."/>
            <person name="Li B."/>
            <person name="Dong Q."/>
            <person name="Hou Y."/>
            <person name="Wang H."/>
            <person name="Ai P."/>
            <person name="Liu Z."/>
            <person name="Yi F."/>
            <person name="Sun M."/>
            <person name="An G."/>
            <person name="Cheng J."/>
            <person name="Zhang Y."/>
            <person name="Shi Q."/>
            <person name="Xie Y."/>
            <person name="Shi X."/>
            <person name="Chang Y."/>
            <person name="Huang F."/>
            <person name="Chen Y."/>
            <person name="Hong S."/>
            <person name="Mi L."/>
            <person name="Sun Q."/>
            <person name="Zhang L."/>
            <person name="Zhou B."/>
            <person name="Peng R."/>
            <person name="Zhang X."/>
            <person name="Liu F."/>
        </authorList>
    </citation>
    <scope>NUCLEOTIDE SEQUENCE [LARGE SCALE GENOMIC DNA]</scope>
    <source>
        <strain evidence="12">cv. PA1801</strain>
    </source>
</reference>
<evidence type="ECO:0000256" key="6">
    <source>
        <dbReference type="ARBA" id="ARBA00022908"/>
    </source>
</evidence>
<dbReference type="GO" id="GO:0003887">
    <property type="term" value="F:DNA-directed DNA polymerase activity"/>
    <property type="evidence" value="ECO:0007669"/>
    <property type="project" value="UniProtKB-KW"/>
</dbReference>
<name>A0A5B6W0X5_9ROSI</name>
<dbReference type="GO" id="GO:0015074">
    <property type="term" value="P:DNA integration"/>
    <property type="evidence" value="ECO:0007669"/>
    <property type="project" value="UniProtKB-KW"/>
</dbReference>
<dbReference type="AlphaFoldDB" id="A0A5B6W0X5"/>
<dbReference type="PANTHER" id="PTHR42648:SF11">
    <property type="entry name" value="TRANSPOSON TY4-P GAG-POL POLYPROTEIN"/>
    <property type="match status" value="1"/>
</dbReference>
<dbReference type="GO" id="GO:0003676">
    <property type="term" value="F:nucleic acid binding"/>
    <property type="evidence" value="ECO:0007669"/>
    <property type="project" value="InterPro"/>
</dbReference>
<keyword evidence="7" id="KW-0695">RNA-directed DNA polymerase</keyword>
<evidence type="ECO:0000256" key="1">
    <source>
        <dbReference type="ARBA" id="ARBA00022722"/>
    </source>
</evidence>
<dbReference type="OrthoDB" id="1000085at2759"/>
<dbReference type="GO" id="GO:0006310">
    <property type="term" value="P:DNA recombination"/>
    <property type="evidence" value="ECO:0007669"/>
    <property type="project" value="UniProtKB-KW"/>
</dbReference>
<dbReference type="InterPro" id="IPR012337">
    <property type="entry name" value="RNaseH-like_sf"/>
</dbReference>
<keyword evidence="8" id="KW-0548">Nucleotidyltransferase</keyword>
<evidence type="ECO:0000256" key="9">
    <source>
        <dbReference type="ARBA" id="ARBA00023172"/>
    </source>
</evidence>
<keyword evidence="3" id="KW-0255">Endonuclease</keyword>
<dbReference type="PANTHER" id="PTHR42648">
    <property type="entry name" value="TRANSPOSASE, PUTATIVE-RELATED"/>
    <property type="match status" value="1"/>
</dbReference>
<keyword evidence="4" id="KW-0378">Hydrolase</keyword>
<dbReference type="Proteomes" id="UP000325315">
    <property type="component" value="Unassembled WGS sequence"/>
</dbReference>
<accession>A0A5B6W0X5</accession>
<evidence type="ECO:0000256" key="7">
    <source>
        <dbReference type="ARBA" id="ARBA00022918"/>
    </source>
</evidence>
<dbReference type="GO" id="GO:0016787">
    <property type="term" value="F:hydrolase activity"/>
    <property type="evidence" value="ECO:0007669"/>
    <property type="project" value="UniProtKB-KW"/>
</dbReference>
<evidence type="ECO:0000256" key="8">
    <source>
        <dbReference type="ARBA" id="ARBA00022932"/>
    </source>
</evidence>
<proteinExistence type="predicted"/>
<dbReference type="Gene3D" id="3.30.420.10">
    <property type="entry name" value="Ribonuclease H-like superfamily/Ribonuclease H"/>
    <property type="match status" value="1"/>
</dbReference>
<evidence type="ECO:0000256" key="3">
    <source>
        <dbReference type="ARBA" id="ARBA00022759"/>
    </source>
</evidence>
<comment type="caution">
    <text evidence="11">The sequence shown here is derived from an EMBL/GenBank/DDBJ whole genome shotgun (WGS) entry which is preliminary data.</text>
</comment>
<keyword evidence="2" id="KW-0479">Metal-binding</keyword>